<dbReference type="EMBL" id="MU839839">
    <property type="protein sequence ID" value="KAK1752800.1"/>
    <property type="molecule type" value="Genomic_DNA"/>
</dbReference>
<evidence type="ECO:0000256" key="4">
    <source>
        <dbReference type="SAM" id="MobiDB-lite"/>
    </source>
</evidence>
<comment type="function">
    <text evidence="1">Catalyzes the last step of tRNA splicing, the transfer of the splice junction 2'-phosphate from ligated tRNA to NAD to produce ADP-ribose 1''-2'' cyclic phosphate.</text>
</comment>
<protein>
    <recommendedName>
        <fullName evidence="2">2'-phosphotransferase</fullName>
        <ecNumber evidence="2">2.7.1.160</ecNumber>
    </recommendedName>
</protein>
<keyword evidence="6" id="KW-1185">Reference proteome</keyword>
<evidence type="ECO:0000256" key="2">
    <source>
        <dbReference type="ARBA" id="ARBA00012007"/>
    </source>
</evidence>
<accession>A0AAJ0B7S7</accession>
<dbReference type="Pfam" id="PF01885">
    <property type="entry name" value="PTS_2-RNA"/>
    <property type="match status" value="1"/>
</dbReference>
<organism evidence="5 6">
    <name type="scientific">Echria macrotheca</name>
    <dbReference type="NCBI Taxonomy" id="438768"/>
    <lineage>
        <taxon>Eukaryota</taxon>
        <taxon>Fungi</taxon>
        <taxon>Dikarya</taxon>
        <taxon>Ascomycota</taxon>
        <taxon>Pezizomycotina</taxon>
        <taxon>Sordariomycetes</taxon>
        <taxon>Sordariomycetidae</taxon>
        <taxon>Sordariales</taxon>
        <taxon>Schizotheciaceae</taxon>
        <taxon>Echria</taxon>
    </lineage>
</organism>
<dbReference type="Proteomes" id="UP001239445">
    <property type="component" value="Unassembled WGS sequence"/>
</dbReference>
<gene>
    <name evidence="5" type="ORF">QBC47DRAFT_389287</name>
</gene>
<comment type="catalytic activity">
    <reaction evidence="3">
        <text>2'-phospho-[ligated tRNA] + NAD(+) = mature tRNA + ADP-alpha-D-ribose 1'',2''-cyclic phosphate + nicotinamide</text>
        <dbReference type="Rhea" id="RHEA:23324"/>
        <dbReference type="Rhea" id="RHEA-COMP:11106"/>
        <dbReference type="Rhea" id="RHEA-COMP:11107"/>
        <dbReference type="ChEBI" id="CHEBI:17154"/>
        <dbReference type="ChEBI" id="CHEBI:57540"/>
        <dbReference type="ChEBI" id="CHEBI:76596"/>
        <dbReference type="ChEBI" id="CHEBI:82883"/>
        <dbReference type="ChEBI" id="CHEBI:85027"/>
        <dbReference type="EC" id="2.7.1.160"/>
    </reaction>
</comment>
<dbReference type="EC" id="2.7.1.160" evidence="2"/>
<comment type="caution">
    <text evidence="5">The sequence shown here is derived from an EMBL/GenBank/DDBJ whole genome shotgun (WGS) entry which is preliminary data.</text>
</comment>
<evidence type="ECO:0000256" key="1">
    <source>
        <dbReference type="ARBA" id="ARBA00003343"/>
    </source>
</evidence>
<name>A0AAJ0B7S7_9PEZI</name>
<feature type="compositionally biased region" description="Basic residues" evidence="4">
    <location>
        <begin position="31"/>
        <end position="46"/>
    </location>
</feature>
<proteinExistence type="predicted"/>
<feature type="region of interest" description="Disordered" evidence="4">
    <location>
        <begin position="284"/>
        <end position="318"/>
    </location>
</feature>
<dbReference type="AlphaFoldDB" id="A0AAJ0B7S7"/>
<evidence type="ECO:0000256" key="3">
    <source>
        <dbReference type="ARBA" id="ARBA00047949"/>
    </source>
</evidence>
<dbReference type="Gene3D" id="1.10.10.970">
    <property type="entry name" value="RNA 2'-phosphotransferase, Tpt1/KptA family, N-terminal domain"/>
    <property type="match status" value="1"/>
</dbReference>
<dbReference type="InterPro" id="IPR002745">
    <property type="entry name" value="Ptrans_KptA/Tpt1"/>
</dbReference>
<evidence type="ECO:0000313" key="6">
    <source>
        <dbReference type="Proteomes" id="UP001239445"/>
    </source>
</evidence>
<dbReference type="PANTHER" id="PTHR12684:SF2">
    <property type="entry name" value="TRNA 2'-PHOSPHOTRANSFERASE 1"/>
    <property type="match status" value="1"/>
</dbReference>
<reference evidence="5" key="1">
    <citation type="submission" date="2023-06" db="EMBL/GenBank/DDBJ databases">
        <title>Genome-scale phylogeny and comparative genomics of the fungal order Sordariales.</title>
        <authorList>
            <consortium name="Lawrence Berkeley National Laboratory"/>
            <person name="Hensen N."/>
            <person name="Bonometti L."/>
            <person name="Westerberg I."/>
            <person name="Brannstrom I.O."/>
            <person name="Guillou S."/>
            <person name="Cros-Aarteil S."/>
            <person name="Calhoun S."/>
            <person name="Haridas S."/>
            <person name="Kuo A."/>
            <person name="Mondo S."/>
            <person name="Pangilinan J."/>
            <person name="Riley R."/>
            <person name="Labutti K."/>
            <person name="Andreopoulos B."/>
            <person name="Lipzen A."/>
            <person name="Chen C."/>
            <person name="Yanf M."/>
            <person name="Daum C."/>
            <person name="Ng V."/>
            <person name="Clum A."/>
            <person name="Steindorff A."/>
            <person name="Ohm R."/>
            <person name="Martin F."/>
            <person name="Silar P."/>
            <person name="Natvig D."/>
            <person name="Lalanne C."/>
            <person name="Gautier V."/>
            <person name="Ament-Velasquez S.L."/>
            <person name="Kruys A."/>
            <person name="Hutchinson M.I."/>
            <person name="Powell A.J."/>
            <person name="Barry K."/>
            <person name="Miller A.N."/>
            <person name="Grigoriev I.V."/>
            <person name="Debuchy R."/>
            <person name="Gladieux P."/>
            <person name="Thoren M.H."/>
            <person name="Johannesson H."/>
        </authorList>
    </citation>
    <scope>NUCLEOTIDE SEQUENCE</scope>
    <source>
        <strain evidence="5">PSN4</strain>
    </source>
</reference>
<feature type="compositionally biased region" description="Basic residues" evidence="4">
    <location>
        <begin position="289"/>
        <end position="299"/>
    </location>
</feature>
<evidence type="ECO:0000313" key="5">
    <source>
        <dbReference type="EMBL" id="KAK1752800.1"/>
    </source>
</evidence>
<dbReference type="GO" id="GO:0006388">
    <property type="term" value="P:tRNA splicing, via endonucleolytic cleavage and ligation"/>
    <property type="evidence" value="ECO:0007669"/>
    <property type="project" value="TreeGrafter"/>
</dbReference>
<feature type="region of interest" description="Disordered" evidence="4">
    <location>
        <begin position="23"/>
        <end position="46"/>
    </location>
</feature>
<dbReference type="InterPro" id="IPR042080">
    <property type="entry name" value="RNA_2'-PTrans_N"/>
</dbReference>
<dbReference type="SUPFAM" id="SSF56399">
    <property type="entry name" value="ADP-ribosylation"/>
    <property type="match status" value="1"/>
</dbReference>
<dbReference type="PANTHER" id="PTHR12684">
    <property type="entry name" value="PUTATIVE PHOSPHOTRANSFERASE"/>
    <property type="match status" value="1"/>
</dbReference>
<sequence>MSAAVAVPLSAINDQLGGVLPPSALVQNSPRHGRSRGMSMKGKKGRTYSVVEDRDVSIAKALMFVLKRTITEEEVDEEEEVDNLVADAEGWVGVDDVLDHPKLKALGADLDDIERVVANATKARFNLRQQKGSDAKKEDPAAWEIRRITNRDSITSPVPVGDKLTPSSEDLPEFIVYETSYQRYPLLVTQGAITKAPGGASYLSFQSVKATDEQPSTEAAEVSIWIHLKTALEAVPEITFQRTESGAIITSDEVPKDHWKKAVARRPDVGLLFEDGEVRKEVPAALRGKGARGKARKGKGASLKRDGSGDDSGSASEE</sequence>
<dbReference type="GO" id="GO:0000215">
    <property type="term" value="F:tRNA 2'-phosphotransferase activity"/>
    <property type="evidence" value="ECO:0007669"/>
    <property type="project" value="UniProtKB-EC"/>
</dbReference>